<organism evidence="2 3">
    <name type="scientific">Trifolium subterraneum</name>
    <name type="common">Subterranean clover</name>
    <dbReference type="NCBI Taxonomy" id="3900"/>
    <lineage>
        <taxon>Eukaryota</taxon>
        <taxon>Viridiplantae</taxon>
        <taxon>Streptophyta</taxon>
        <taxon>Embryophyta</taxon>
        <taxon>Tracheophyta</taxon>
        <taxon>Spermatophyta</taxon>
        <taxon>Magnoliopsida</taxon>
        <taxon>eudicotyledons</taxon>
        <taxon>Gunneridae</taxon>
        <taxon>Pentapetalae</taxon>
        <taxon>rosids</taxon>
        <taxon>fabids</taxon>
        <taxon>Fabales</taxon>
        <taxon>Fabaceae</taxon>
        <taxon>Papilionoideae</taxon>
        <taxon>50 kb inversion clade</taxon>
        <taxon>NPAAA clade</taxon>
        <taxon>Hologalegina</taxon>
        <taxon>IRL clade</taxon>
        <taxon>Trifolieae</taxon>
        <taxon>Trifolium</taxon>
    </lineage>
</organism>
<dbReference type="Proteomes" id="UP000242715">
    <property type="component" value="Unassembled WGS sequence"/>
</dbReference>
<dbReference type="Gene3D" id="3.30.420.10">
    <property type="entry name" value="Ribonuclease H-like superfamily/Ribonuclease H"/>
    <property type="match status" value="1"/>
</dbReference>
<dbReference type="PANTHER" id="PTHR34023:SF4">
    <property type="entry name" value="RNASE H TYPE-1 DOMAIN-CONTAINING PROTEIN"/>
    <property type="match status" value="1"/>
</dbReference>
<dbReference type="PANTHER" id="PTHR34023">
    <property type="entry name" value="RNASE H DOMAIN-CONTAINING PROTEIN"/>
    <property type="match status" value="1"/>
</dbReference>
<feature type="domain" description="RNase H type-1" evidence="1">
    <location>
        <begin position="4"/>
        <end position="39"/>
    </location>
</feature>
<evidence type="ECO:0000313" key="2">
    <source>
        <dbReference type="EMBL" id="GAU44549.1"/>
    </source>
</evidence>
<dbReference type="Pfam" id="PF13456">
    <property type="entry name" value="RVT_3"/>
    <property type="match status" value="1"/>
</dbReference>
<gene>
    <name evidence="2" type="ORF">TSUD_335310</name>
</gene>
<sequence length="61" mass="7115">MAHKIVQSIQQMLSLNWEVELKHIYREENHCADRLANLAFILHKGIVVFDVCPDGIREQTL</sequence>
<evidence type="ECO:0000259" key="1">
    <source>
        <dbReference type="Pfam" id="PF13456"/>
    </source>
</evidence>
<evidence type="ECO:0000313" key="3">
    <source>
        <dbReference type="Proteomes" id="UP000242715"/>
    </source>
</evidence>
<dbReference type="AlphaFoldDB" id="A0A2Z6PGL2"/>
<dbReference type="GO" id="GO:0003676">
    <property type="term" value="F:nucleic acid binding"/>
    <property type="evidence" value="ECO:0007669"/>
    <property type="project" value="InterPro"/>
</dbReference>
<proteinExistence type="predicted"/>
<keyword evidence="3" id="KW-1185">Reference proteome</keyword>
<protein>
    <recommendedName>
        <fullName evidence="1">RNase H type-1 domain-containing protein</fullName>
    </recommendedName>
</protein>
<accession>A0A2Z6PGL2</accession>
<dbReference type="InterPro" id="IPR002156">
    <property type="entry name" value="RNaseH_domain"/>
</dbReference>
<reference evidence="3" key="1">
    <citation type="journal article" date="2017" name="Front. Plant Sci.">
        <title>Climate Clever Clovers: New Paradigm to Reduce the Environmental Footprint of Ruminants by Breeding Low Methanogenic Forages Utilizing Haplotype Variation.</title>
        <authorList>
            <person name="Kaur P."/>
            <person name="Appels R."/>
            <person name="Bayer P.E."/>
            <person name="Keeble-Gagnere G."/>
            <person name="Wang J."/>
            <person name="Hirakawa H."/>
            <person name="Shirasawa K."/>
            <person name="Vercoe P."/>
            <person name="Stefanova K."/>
            <person name="Durmic Z."/>
            <person name="Nichols P."/>
            <person name="Revell C."/>
            <person name="Isobe S.N."/>
            <person name="Edwards D."/>
            <person name="Erskine W."/>
        </authorList>
    </citation>
    <scope>NUCLEOTIDE SEQUENCE [LARGE SCALE GENOMIC DNA]</scope>
    <source>
        <strain evidence="3">cv. Daliak</strain>
    </source>
</reference>
<dbReference type="GO" id="GO:0004523">
    <property type="term" value="F:RNA-DNA hybrid ribonuclease activity"/>
    <property type="evidence" value="ECO:0007669"/>
    <property type="project" value="InterPro"/>
</dbReference>
<dbReference type="OrthoDB" id="1433347at2759"/>
<name>A0A2Z6PGL2_TRISU</name>
<dbReference type="EMBL" id="DF974051">
    <property type="protein sequence ID" value="GAU44549.1"/>
    <property type="molecule type" value="Genomic_DNA"/>
</dbReference>
<dbReference type="InterPro" id="IPR036397">
    <property type="entry name" value="RNaseH_sf"/>
</dbReference>